<organism evidence="1 2">
    <name type="scientific">Albibacterium profundi</name>
    <dbReference type="NCBI Taxonomy" id="3134906"/>
    <lineage>
        <taxon>Bacteria</taxon>
        <taxon>Pseudomonadati</taxon>
        <taxon>Bacteroidota</taxon>
        <taxon>Sphingobacteriia</taxon>
        <taxon>Sphingobacteriales</taxon>
        <taxon>Sphingobacteriaceae</taxon>
        <taxon>Albibacterium</taxon>
    </lineage>
</organism>
<reference evidence="1 2" key="1">
    <citation type="submission" date="2024-04" db="EMBL/GenBank/DDBJ databases">
        <title>Albibacterium profundi sp. nov., isolated from sediment of the Challenger Deep of Mariana Trench.</title>
        <authorList>
            <person name="Wang Y."/>
        </authorList>
    </citation>
    <scope>NUCLEOTIDE SEQUENCE [LARGE SCALE GENOMIC DNA]</scope>
    <source>
        <strain evidence="1 2">RHL897</strain>
    </source>
</reference>
<gene>
    <name evidence="1" type="ORF">WKR92_06910</name>
</gene>
<evidence type="ECO:0000313" key="2">
    <source>
        <dbReference type="Proteomes" id="UP001580928"/>
    </source>
</evidence>
<accession>A0ABV5CDC2</accession>
<dbReference type="EMBL" id="JBBVGT010000002">
    <property type="protein sequence ID" value="MFB5945557.1"/>
    <property type="molecule type" value="Genomic_DNA"/>
</dbReference>
<comment type="caution">
    <text evidence="1">The sequence shown here is derived from an EMBL/GenBank/DDBJ whole genome shotgun (WGS) entry which is preliminary data.</text>
</comment>
<proteinExistence type="predicted"/>
<keyword evidence="2" id="KW-1185">Reference proteome</keyword>
<sequence length="142" mass="16728">MQGEGAVFLQGNWTTDSIPNQDQLLRYEEIDFRFNCDSVFVKIKTYSKAKMDVDSCYGNGEWVEYARGVYEVRDDSLFIQATYTHENWRQKLSGCHHIGQYLPRFKIIKQTKDSLSLENRFSHNPFRLHKTKTTTCVPQEVY</sequence>
<dbReference type="Proteomes" id="UP001580928">
    <property type="component" value="Unassembled WGS sequence"/>
</dbReference>
<name>A0ABV5CDC2_9SPHI</name>
<dbReference type="RefSeq" id="WP_375557093.1">
    <property type="nucleotide sequence ID" value="NZ_JBBVGT010000002.1"/>
</dbReference>
<evidence type="ECO:0000313" key="1">
    <source>
        <dbReference type="EMBL" id="MFB5945557.1"/>
    </source>
</evidence>
<protein>
    <submittedName>
        <fullName evidence="1">Fumarate hydratase</fullName>
    </submittedName>
</protein>